<reference evidence="3" key="1">
    <citation type="journal article" date="2014" name="Genome Announc.">
        <title>Genome Sequence of Arthrobacter siccitolerans 4J27, a Xeroprotectant-Producing Desiccation-Tolerant Microorganism.</title>
        <authorList>
            <person name="Manzanera M."/>
            <person name="Santa-Cruz-Calvo L."/>
            <person name="Vilchez J.I."/>
            <person name="Garcia-Fontana C."/>
            <person name="Silva-Castro G.A."/>
            <person name="Calvo C."/>
            <person name="Gonzalez-Lopez J."/>
        </authorList>
    </citation>
    <scope>NUCLEOTIDE SEQUENCE [LARGE SCALE GENOMIC DNA]</scope>
    <source>
        <strain evidence="3">4J27</strain>
    </source>
</reference>
<gene>
    <name evidence="2" type="ORF">ARTSIC4J27_2894</name>
</gene>
<accession>A0A024H4K0</accession>
<dbReference type="EMBL" id="CAQI01000046">
    <property type="protein sequence ID" value="CCQ46918.1"/>
    <property type="molecule type" value="Genomic_DNA"/>
</dbReference>
<evidence type="ECO:0000256" key="1">
    <source>
        <dbReference type="SAM" id="MobiDB-lite"/>
    </source>
</evidence>
<feature type="region of interest" description="Disordered" evidence="1">
    <location>
        <begin position="266"/>
        <end position="300"/>
    </location>
</feature>
<comment type="caution">
    <text evidence="2">The sequence shown here is derived from an EMBL/GenBank/DDBJ whole genome shotgun (WGS) entry which is preliminary data.</text>
</comment>
<dbReference type="Proteomes" id="UP000035722">
    <property type="component" value="Unassembled WGS sequence"/>
</dbReference>
<keyword evidence="3" id="KW-1185">Reference proteome</keyword>
<name>A0A024H4K0_9MICC</name>
<feature type="compositionally biased region" description="Basic residues" evidence="1">
    <location>
        <begin position="266"/>
        <end position="275"/>
    </location>
</feature>
<protein>
    <submittedName>
        <fullName evidence="2">Uncharacterized protein</fullName>
    </submittedName>
</protein>
<sequence>MHTPAQLHRRRRNTLTTKRHRLRRTAVQGLLQQRLRRRNRNKVTTRTGLLQPRIPRILQLQPLTTGKEQLPSRRIQQHRPIPHHRNLQIPRALQLPPGLSIRERDLTVGINTSHRHHTGLRIRRVNPVIGPHRRHRTLRTHQHRLGGLLIKTIHRRRRHRPHLARRSIRHRNHRRTKTHISSTRQPLIPTQTHIRRRHLIQRRTRLIINKHLPRVLQHIKRRRRRRHRPIQNTRRIIQPPHRILGLRHHPHATIIQIHLSGLKPRIQHSTRHHHSNSSTKRSTTEQPSRTEASFRGSRPF</sequence>
<proteinExistence type="predicted"/>
<evidence type="ECO:0000313" key="3">
    <source>
        <dbReference type="Proteomes" id="UP000035722"/>
    </source>
</evidence>
<organism evidence="2 3">
    <name type="scientific">Pseudarthrobacter siccitolerans</name>
    <dbReference type="NCBI Taxonomy" id="861266"/>
    <lineage>
        <taxon>Bacteria</taxon>
        <taxon>Bacillati</taxon>
        <taxon>Actinomycetota</taxon>
        <taxon>Actinomycetes</taxon>
        <taxon>Micrococcales</taxon>
        <taxon>Micrococcaceae</taxon>
        <taxon>Pseudarthrobacter</taxon>
    </lineage>
</organism>
<evidence type="ECO:0000313" key="2">
    <source>
        <dbReference type="EMBL" id="CCQ46918.1"/>
    </source>
</evidence>
<dbReference type="AlphaFoldDB" id="A0A024H4K0"/>